<dbReference type="InterPro" id="IPR005162">
    <property type="entry name" value="Retrotrans_gag_dom"/>
</dbReference>
<evidence type="ECO:0000259" key="1">
    <source>
        <dbReference type="Pfam" id="PF03732"/>
    </source>
</evidence>
<comment type="caution">
    <text evidence="2">The sequence shown here is derived from an EMBL/GenBank/DDBJ whole genome shotgun (WGS) entry which is preliminary data.</text>
</comment>
<gene>
    <name evidence="2" type="ORF">Ahy_B09g095864</name>
</gene>
<dbReference type="AlphaFoldDB" id="A0A444XHC9"/>
<feature type="domain" description="Retrotransposon gag" evidence="1">
    <location>
        <begin position="228"/>
        <end position="318"/>
    </location>
</feature>
<organism evidence="2 3">
    <name type="scientific">Arachis hypogaea</name>
    <name type="common">Peanut</name>
    <dbReference type="NCBI Taxonomy" id="3818"/>
    <lineage>
        <taxon>Eukaryota</taxon>
        <taxon>Viridiplantae</taxon>
        <taxon>Streptophyta</taxon>
        <taxon>Embryophyta</taxon>
        <taxon>Tracheophyta</taxon>
        <taxon>Spermatophyta</taxon>
        <taxon>Magnoliopsida</taxon>
        <taxon>eudicotyledons</taxon>
        <taxon>Gunneridae</taxon>
        <taxon>Pentapetalae</taxon>
        <taxon>rosids</taxon>
        <taxon>fabids</taxon>
        <taxon>Fabales</taxon>
        <taxon>Fabaceae</taxon>
        <taxon>Papilionoideae</taxon>
        <taxon>50 kb inversion clade</taxon>
        <taxon>dalbergioids sensu lato</taxon>
        <taxon>Dalbergieae</taxon>
        <taxon>Pterocarpus clade</taxon>
        <taxon>Arachis</taxon>
    </lineage>
</organism>
<proteinExistence type="predicted"/>
<dbReference type="Proteomes" id="UP000289738">
    <property type="component" value="Chromosome B09"/>
</dbReference>
<evidence type="ECO:0000313" key="3">
    <source>
        <dbReference type="Proteomes" id="UP000289738"/>
    </source>
</evidence>
<dbReference type="Pfam" id="PF03732">
    <property type="entry name" value="Retrotrans_gag"/>
    <property type="match status" value="1"/>
</dbReference>
<dbReference type="EMBL" id="SDMP01000019">
    <property type="protein sequence ID" value="RYQ88987.1"/>
    <property type="molecule type" value="Genomic_DNA"/>
</dbReference>
<evidence type="ECO:0000313" key="2">
    <source>
        <dbReference type="EMBL" id="RYQ88987.1"/>
    </source>
</evidence>
<dbReference type="PANTHER" id="PTHR33223:SF6">
    <property type="entry name" value="CCHC-TYPE DOMAIN-CONTAINING PROTEIN"/>
    <property type="match status" value="1"/>
</dbReference>
<reference evidence="2 3" key="1">
    <citation type="submission" date="2019-01" db="EMBL/GenBank/DDBJ databases">
        <title>Sequencing of cultivated peanut Arachis hypogaea provides insights into genome evolution and oil improvement.</title>
        <authorList>
            <person name="Chen X."/>
        </authorList>
    </citation>
    <scope>NUCLEOTIDE SEQUENCE [LARGE SCALE GENOMIC DNA]</scope>
    <source>
        <strain evidence="3">cv. Fuhuasheng</strain>
        <tissue evidence="2">Leaves</tissue>
    </source>
</reference>
<dbReference type="PANTHER" id="PTHR33223">
    <property type="entry name" value="CCHC-TYPE DOMAIN-CONTAINING PROTEIN"/>
    <property type="match status" value="1"/>
</dbReference>
<name>A0A444XHC9_ARAHY</name>
<sequence length="368" mass="42593">MRLRSEKIIHMADEMSNVNGGLSTNDSIPVSVQQANVMSRSEGAIGTEIYRQQVEESHHDLVNLLTQQITTILNPMMADHESKFERLARQVERIARIVDYEEGERHNSKKNNEGFKNIFQNENDVANREIPHVVPRNQNADDFLARLCNNHGGERYQVTRIVEEVLNQVGLNVGFMNQPHFVSAFSQVVQMAEVPRGVKNPKIVTNFAREVGESTTEYVANDKNLKMKFFPSLLTNNVFTWFFNLRPNSITTWNQLETAFHAQFYRGEMNVAVTDLVALKREDGETIDDYLIRFKNGRSRCYVSLPENEIVKITTMGLGFYMRRKMLYVHIPDLAHLAEKVCQTELMKKEKEKYRSEQRSKSKPFTRK</sequence>
<keyword evidence="3" id="KW-1185">Reference proteome</keyword>
<protein>
    <recommendedName>
        <fullName evidence="1">Retrotransposon gag domain-containing protein</fullName>
    </recommendedName>
</protein>
<accession>A0A444XHC9</accession>